<gene>
    <name evidence="1 2" type="ORF">Bm1262</name>
    <name evidence="1" type="ORF">BM_Bm1262</name>
</gene>
<dbReference type="AlphaFoldDB" id="A0A0J9XS96"/>
<sequence>MKGKLCVHLNIPALSTDCLHDSSNHDFVVSFDKTKCTDVADYTTHVEEILKK</sequence>
<name>A0A0J9XS96_BRUMA</name>
<evidence type="ECO:0000313" key="1">
    <source>
        <dbReference type="EMBL" id="CDP94568.1"/>
    </source>
</evidence>
<protein>
    <submittedName>
        <fullName evidence="1">Bm1262, isoform b</fullName>
    </submittedName>
</protein>
<dbReference type="WormBase" id="Bm1262b">
    <property type="protein sequence ID" value="BM40126"/>
    <property type="gene ID" value="WBGene00221523"/>
</dbReference>
<evidence type="ECO:0000313" key="2">
    <source>
        <dbReference type="WormBase" id="Bm1262b"/>
    </source>
</evidence>
<organism evidence="1">
    <name type="scientific">Brugia malayi</name>
    <name type="common">Filarial nematode worm</name>
    <dbReference type="NCBI Taxonomy" id="6279"/>
    <lineage>
        <taxon>Eukaryota</taxon>
        <taxon>Metazoa</taxon>
        <taxon>Ecdysozoa</taxon>
        <taxon>Nematoda</taxon>
        <taxon>Chromadorea</taxon>
        <taxon>Rhabditida</taxon>
        <taxon>Spirurina</taxon>
        <taxon>Spiruromorpha</taxon>
        <taxon>Filarioidea</taxon>
        <taxon>Onchocercidae</taxon>
        <taxon>Brugia</taxon>
    </lineage>
</organism>
<accession>A0A0J9XS96</accession>
<proteinExistence type="predicted"/>
<dbReference type="EMBL" id="LN856931">
    <property type="protein sequence ID" value="CDP94568.1"/>
    <property type="molecule type" value="Genomic_DNA"/>
</dbReference>
<reference evidence="1" key="1">
    <citation type="journal article" date="2007" name="Science">
        <title>Draft genome of the filarial nematode parasite Brugia malayi.</title>
        <authorList>
            <person name="Ghedin E."/>
            <person name="Wang S."/>
            <person name="Spiro D."/>
            <person name="Caler E."/>
            <person name="Zhao Q."/>
            <person name="Crabtree J."/>
            <person name="Allen J.E."/>
            <person name="Delcher A.L."/>
            <person name="Guiliano D.B."/>
            <person name="Miranda-Saavedra D."/>
            <person name="Angiuoli S.V."/>
            <person name="Creasy T."/>
            <person name="Amedeo P."/>
            <person name="Haas B."/>
            <person name="El-Sayed N.M."/>
            <person name="Wortman J.R."/>
            <person name="Feldblyum T."/>
            <person name="Tallon L."/>
            <person name="Schatz M."/>
            <person name="Shumway M."/>
            <person name="Koo H."/>
            <person name="Salzberg S.L."/>
            <person name="Schobel S."/>
            <person name="Pertea M."/>
            <person name="Pop M."/>
            <person name="White O."/>
            <person name="Barton G.J."/>
            <person name="Carlow C.K."/>
            <person name="Crawford M.J."/>
            <person name="Daub J."/>
            <person name="Dimmic M.W."/>
            <person name="Estes C.F."/>
            <person name="Foster J.M."/>
            <person name="Ganatra M."/>
            <person name="Gregory W.F."/>
            <person name="Johnson N.M."/>
            <person name="Jin J."/>
            <person name="Komuniecki R."/>
            <person name="Korf I."/>
            <person name="Kumar S."/>
            <person name="Laney S."/>
            <person name="Li B.W."/>
            <person name="Li W."/>
            <person name="Lindblom T.H."/>
            <person name="Lustigman S."/>
            <person name="Ma D."/>
            <person name="Maina C.V."/>
            <person name="Martin D.M."/>
            <person name="McCarter J.P."/>
            <person name="McReynolds L."/>
            <person name="Mitreva M."/>
            <person name="Nutman T.B."/>
            <person name="Parkinson J."/>
            <person name="Peregrin-Alvarez J.M."/>
            <person name="Poole C."/>
            <person name="Ren Q."/>
            <person name="Saunders L."/>
            <person name="Sluder A.E."/>
            <person name="Smith K."/>
            <person name="Stanke M."/>
            <person name="Unnasch T.R."/>
            <person name="Ware J."/>
            <person name="Wei A.D."/>
            <person name="Weil G."/>
            <person name="Williams D.J."/>
            <person name="Zhang Y."/>
            <person name="Williams S.A."/>
            <person name="Fraser-Liggett C."/>
            <person name="Slatko B."/>
            <person name="Blaxter M.L."/>
            <person name="Scott A.L."/>
        </authorList>
    </citation>
    <scope>NUCLEOTIDE SEQUENCE</scope>
    <source>
        <strain evidence="1">FR3</strain>
    </source>
</reference>
<reference evidence="1" key="2">
    <citation type="submission" date="2012-12" db="EMBL/GenBank/DDBJ databases">
        <authorList>
            <person name="Gao Y.W."/>
            <person name="Fan S.T."/>
            <person name="Sun H.T."/>
            <person name="Wang Z."/>
            <person name="Gao X.L."/>
            <person name="Li Y.G."/>
            <person name="Wang T.C."/>
            <person name="Zhang K."/>
            <person name="Xu W.W."/>
            <person name="Yu Z.J."/>
            <person name="Xia X.Z."/>
        </authorList>
    </citation>
    <scope>NUCLEOTIDE SEQUENCE</scope>
    <source>
        <strain evidence="1">FR3</strain>
    </source>
</reference>